<evidence type="ECO:0000256" key="2">
    <source>
        <dbReference type="ARBA" id="ARBA00023125"/>
    </source>
</evidence>
<evidence type="ECO:0000259" key="4">
    <source>
        <dbReference type="PROSITE" id="PS51755"/>
    </source>
</evidence>
<dbReference type="InterPro" id="IPR001867">
    <property type="entry name" value="OmpR/PhoB-type_DNA-bd"/>
</dbReference>
<organism evidence="5 6">
    <name type="scientific">Antrihabitans cavernicola</name>
    <dbReference type="NCBI Taxonomy" id="2495913"/>
    <lineage>
        <taxon>Bacteria</taxon>
        <taxon>Bacillati</taxon>
        <taxon>Actinomycetota</taxon>
        <taxon>Actinomycetes</taxon>
        <taxon>Mycobacteriales</taxon>
        <taxon>Nocardiaceae</taxon>
        <taxon>Antrihabitans</taxon>
    </lineage>
</organism>
<gene>
    <name evidence="5" type="ORF">FOY51_03225</name>
</gene>
<dbReference type="Gene3D" id="1.10.10.10">
    <property type="entry name" value="Winged helix-like DNA-binding domain superfamily/Winged helix DNA-binding domain"/>
    <property type="match status" value="1"/>
</dbReference>
<dbReference type="GO" id="GO:0003677">
    <property type="term" value="F:DNA binding"/>
    <property type="evidence" value="ECO:0007669"/>
    <property type="project" value="UniProtKB-UniRule"/>
</dbReference>
<dbReference type="Proteomes" id="UP000322244">
    <property type="component" value="Unassembled WGS sequence"/>
</dbReference>
<dbReference type="GO" id="GO:0043531">
    <property type="term" value="F:ADP binding"/>
    <property type="evidence" value="ECO:0007669"/>
    <property type="project" value="InterPro"/>
</dbReference>
<dbReference type="InterPro" id="IPR005158">
    <property type="entry name" value="BTAD"/>
</dbReference>
<feature type="domain" description="OmpR/PhoB-type" evidence="4">
    <location>
        <begin position="1"/>
        <end position="96"/>
    </location>
</feature>
<dbReference type="Pfam" id="PF00931">
    <property type="entry name" value="NB-ARC"/>
    <property type="match status" value="1"/>
</dbReference>
<dbReference type="PANTHER" id="PTHR47691">
    <property type="entry name" value="REGULATOR-RELATED"/>
    <property type="match status" value="1"/>
</dbReference>
<keyword evidence="2 3" id="KW-0238">DNA-binding</keyword>
<dbReference type="EMBL" id="VLNY01000001">
    <property type="protein sequence ID" value="KAA0024945.1"/>
    <property type="molecule type" value="Genomic_DNA"/>
</dbReference>
<dbReference type="GO" id="GO:0006355">
    <property type="term" value="P:regulation of DNA-templated transcription"/>
    <property type="evidence" value="ECO:0007669"/>
    <property type="project" value="InterPro"/>
</dbReference>
<dbReference type="SUPFAM" id="SSF52540">
    <property type="entry name" value="P-loop containing nucleoside triphosphate hydrolases"/>
    <property type="match status" value="1"/>
</dbReference>
<dbReference type="SMART" id="SM00862">
    <property type="entry name" value="Trans_reg_C"/>
    <property type="match status" value="1"/>
</dbReference>
<comment type="caution">
    <text evidence="5">The sequence shown here is derived from an EMBL/GenBank/DDBJ whole genome shotgun (WGS) entry which is preliminary data.</text>
</comment>
<dbReference type="OrthoDB" id="9812579at2"/>
<dbReference type="InterPro" id="IPR036388">
    <property type="entry name" value="WH-like_DNA-bd_sf"/>
</dbReference>
<protein>
    <submittedName>
        <fullName evidence="5">AfsR/SARP family transcriptional regulator</fullName>
    </submittedName>
</protein>
<dbReference type="PROSITE" id="PS51755">
    <property type="entry name" value="OMPR_PHOB"/>
    <property type="match status" value="1"/>
</dbReference>
<dbReference type="PRINTS" id="PR00364">
    <property type="entry name" value="DISEASERSIST"/>
</dbReference>
<dbReference type="InterPro" id="IPR016032">
    <property type="entry name" value="Sig_transdc_resp-reg_C-effctor"/>
</dbReference>
<feature type="DNA-binding region" description="OmpR/PhoB-type" evidence="3">
    <location>
        <begin position="1"/>
        <end position="96"/>
    </location>
</feature>
<dbReference type="AlphaFoldDB" id="A0A5A7SKF7"/>
<comment type="similarity">
    <text evidence="1">Belongs to the AfsR/DnrI/RedD regulatory family.</text>
</comment>
<dbReference type="Gene3D" id="3.40.50.300">
    <property type="entry name" value="P-loop containing nucleotide triphosphate hydrolases"/>
    <property type="match status" value="1"/>
</dbReference>
<dbReference type="Pfam" id="PF03704">
    <property type="entry name" value="BTAD"/>
    <property type="match status" value="1"/>
</dbReference>
<name>A0A5A7SKF7_9NOCA</name>
<dbReference type="CDD" id="cd15831">
    <property type="entry name" value="BTAD"/>
    <property type="match status" value="1"/>
</dbReference>
<dbReference type="InterPro" id="IPR002182">
    <property type="entry name" value="NB-ARC"/>
</dbReference>
<evidence type="ECO:0000313" key="5">
    <source>
        <dbReference type="EMBL" id="KAA0024945.1"/>
    </source>
</evidence>
<dbReference type="InterPro" id="IPR011990">
    <property type="entry name" value="TPR-like_helical_dom_sf"/>
</dbReference>
<accession>A0A5A7SKF7</accession>
<dbReference type="PANTHER" id="PTHR47691:SF3">
    <property type="entry name" value="HTH-TYPE TRANSCRIPTIONAL REGULATOR RV0890C-RELATED"/>
    <property type="match status" value="1"/>
</dbReference>
<dbReference type="SUPFAM" id="SSF46894">
    <property type="entry name" value="C-terminal effector domain of the bipartite response regulators"/>
    <property type="match status" value="1"/>
</dbReference>
<reference evidence="5 6" key="1">
    <citation type="submission" date="2019-07" db="EMBL/GenBank/DDBJ databases">
        <title>Rhodococcus cavernicolus sp. nov., isolated from a cave.</title>
        <authorList>
            <person name="Lee S.D."/>
        </authorList>
    </citation>
    <scope>NUCLEOTIDE SEQUENCE [LARGE SCALE GENOMIC DNA]</scope>
    <source>
        <strain evidence="5 6">C1-24</strain>
    </source>
</reference>
<evidence type="ECO:0000313" key="6">
    <source>
        <dbReference type="Proteomes" id="UP000322244"/>
    </source>
</evidence>
<dbReference type="SMART" id="SM01043">
    <property type="entry name" value="BTAD"/>
    <property type="match status" value="1"/>
</dbReference>
<dbReference type="Gene3D" id="1.25.40.10">
    <property type="entry name" value="Tetratricopeptide repeat domain"/>
    <property type="match status" value="3"/>
</dbReference>
<evidence type="ECO:0000256" key="3">
    <source>
        <dbReference type="PROSITE-ProRule" id="PRU01091"/>
    </source>
</evidence>
<dbReference type="InterPro" id="IPR027417">
    <property type="entry name" value="P-loop_NTPase"/>
</dbReference>
<proteinExistence type="inferred from homology"/>
<dbReference type="RefSeq" id="WP_149428721.1">
    <property type="nucleotide sequence ID" value="NZ_VLNY01000001.1"/>
</dbReference>
<dbReference type="GO" id="GO:0000160">
    <property type="term" value="P:phosphorelay signal transduction system"/>
    <property type="evidence" value="ECO:0007669"/>
    <property type="project" value="InterPro"/>
</dbReference>
<dbReference type="SUPFAM" id="SSF48452">
    <property type="entry name" value="TPR-like"/>
    <property type="match status" value="2"/>
</dbReference>
<evidence type="ECO:0000256" key="1">
    <source>
        <dbReference type="ARBA" id="ARBA00005820"/>
    </source>
</evidence>
<dbReference type="Pfam" id="PF00486">
    <property type="entry name" value="Trans_reg_C"/>
    <property type="match status" value="1"/>
</dbReference>
<sequence>MRFGVLGSLAVWTTAGTPVPIPGLKVRAVLADLLVHAGRPIAGDRLIDDVWGEHPPGNAAGTLSAKISQLRRAFEDAEPGARELVVSPPPGYRLNAAADAVDASQFESLIADAGRAHDPRAAADLLIDALALWRGRAYADFADESFTQPAITRLEEQRLVAIEDLALLRLELGEHAQLAGDLADHVAEHPLRERLRAAHMRALYRAGRQRDALDSFAELRTRLADELGLDPGPEVTDLQRAILDQDPALAAPPERVPTVARRQSNLPTPLAGLIGRDDVLDELRTAIPDTRLLTLTGPGGVGKTRLAIAAAHSVAESFPGGALLVELAGLDRTGAASTAVLDAVSTVLDIRDSADDLPIRDRIAAAVRERQLLLVLDNCEHLIDPVADIAELLVEAAPGLRILATSREPINLPGELVWSVAPLEIPARGADIAELERSSAVQLFVSRAAAGARDFGLDDSTAAPVATLCRRLDGIPLALELAANRVRTLGVHEMVSRLDDRFRLLATGHRGAPPRQQTLAAMIDWSWELLAEPEQIALRRLAVHVDGCTLAAAEFVCAADDLPVEDVSELVIRLVDRSLVTVVHANGQSRYRLLESVAAYALARLSDAGEVPAVQHRHRAYYTQLALDAEPQLNGPNQHAWLRLLDSESANLRSAFDGALAASDSDQALQLASSLVWYRFLRGRLAEAKRTLDAAAALPDADRSAVARARAWSVGIAQEQGCASDSLADALDATAAIVDPHTRARAYWFLAFTGMDSGNLSSASDRLDTALDAFAALDDQWGTAATKVAKAHFAHIRGDVAQLELHARSAAEIFDRLGDRWGQLRATEWLGGLAELTGDLDSAADYHRNGLDIAQELELWPDVSSHLSWLGWIAHQRGDYVAAQELCEPALRMAKEQGSRSGAIFASLGLSFAARKAGDLDSAEPLLRSMLRDAEPTDDTAEPPIYLPMILAELGFVMIARGDAARARELHLSALDYAITLDAPRDTAYGLEGLATALAMVSELDGAATLLGAAAALRKSAGMPLAPAESSDVDRITESVVAGLGVEPMATALATGAELTPVQARAVAIGPLIV</sequence>
<keyword evidence="6" id="KW-1185">Reference proteome</keyword>